<proteinExistence type="predicted"/>
<sequence>MLRKLPSSAINEMIDETFEEASSDKPDNLTGPRCRARFDFEGEGHGDLVFEAGDIIQLLAHCGSDWLKGQLEEKTGIFPASFVEIIEDLPKDMENTAADSRNRETTALFDFEGEHGELSFQAGDKIHVISKVNDQWLYGACSGKEGSFPVSFVDEIPHDLPQYEAAASAADSATNDVASADYKDMTVCVALYDYQSEHEGDLAFKQGDSIEILDSAGTNWLRGRLHGIEGVFPASFVSFQSDPADHMHAVEPGTGLESHSALVLGRALHDFVGETDNELTLQVGDEVILGAMLSEDSEWQWGELNGRHGIFPASFVEML</sequence>
<evidence type="ECO:0000313" key="4">
    <source>
        <dbReference type="EMBL" id="PVD35045.1"/>
    </source>
</evidence>
<dbReference type="Gene3D" id="2.30.30.40">
    <property type="entry name" value="SH3 Domains"/>
    <property type="match status" value="4"/>
</dbReference>
<dbReference type="SUPFAM" id="SSF50044">
    <property type="entry name" value="SH3-domain"/>
    <property type="match status" value="4"/>
</dbReference>
<organism evidence="4 5">
    <name type="scientific">Pomacea canaliculata</name>
    <name type="common">Golden apple snail</name>
    <dbReference type="NCBI Taxonomy" id="400727"/>
    <lineage>
        <taxon>Eukaryota</taxon>
        <taxon>Metazoa</taxon>
        <taxon>Spiralia</taxon>
        <taxon>Lophotrochozoa</taxon>
        <taxon>Mollusca</taxon>
        <taxon>Gastropoda</taxon>
        <taxon>Caenogastropoda</taxon>
        <taxon>Architaenioglossa</taxon>
        <taxon>Ampullarioidea</taxon>
        <taxon>Ampullariidae</taxon>
        <taxon>Pomacea</taxon>
    </lineage>
</organism>
<dbReference type="Pfam" id="PF00018">
    <property type="entry name" value="SH3_1"/>
    <property type="match status" value="3"/>
</dbReference>
<dbReference type="Proteomes" id="UP000245119">
    <property type="component" value="Linkage Group LG3"/>
</dbReference>
<dbReference type="Pfam" id="PF14604">
    <property type="entry name" value="SH3_9"/>
    <property type="match status" value="1"/>
</dbReference>
<dbReference type="PRINTS" id="PR00452">
    <property type="entry name" value="SH3DOMAIN"/>
</dbReference>
<gene>
    <name evidence="4" type="ORF">C0Q70_06326</name>
</gene>
<dbReference type="SMART" id="SM00326">
    <property type="entry name" value="SH3"/>
    <property type="match status" value="4"/>
</dbReference>
<feature type="domain" description="SH3" evidence="3">
    <location>
        <begin position="100"/>
        <end position="158"/>
    </location>
</feature>
<dbReference type="PROSITE" id="PS50002">
    <property type="entry name" value="SH3"/>
    <property type="match status" value="4"/>
</dbReference>
<evidence type="ECO:0000313" key="5">
    <source>
        <dbReference type="Proteomes" id="UP000245119"/>
    </source>
</evidence>
<comment type="caution">
    <text evidence="4">The sequence shown here is derived from an EMBL/GenBank/DDBJ whole genome shotgun (WGS) entry which is preliminary data.</text>
</comment>
<evidence type="ECO:0000256" key="1">
    <source>
        <dbReference type="ARBA" id="ARBA00022443"/>
    </source>
</evidence>
<evidence type="ECO:0000259" key="3">
    <source>
        <dbReference type="PROSITE" id="PS50002"/>
    </source>
</evidence>
<reference evidence="4 5" key="1">
    <citation type="submission" date="2018-04" db="EMBL/GenBank/DDBJ databases">
        <title>The genome of golden apple snail Pomacea canaliculata provides insight into stress tolerance and invasive adaptation.</title>
        <authorList>
            <person name="Liu C."/>
            <person name="Liu B."/>
            <person name="Ren Y."/>
            <person name="Zhang Y."/>
            <person name="Wang H."/>
            <person name="Li S."/>
            <person name="Jiang F."/>
            <person name="Yin L."/>
            <person name="Zhang G."/>
            <person name="Qian W."/>
            <person name="Fan W."/>
        </authorList>
    </citation>
    <scope>NUCLEOTIDE SEQUENCE [LARGE SCALE GENOMIC DNA]</scope>
    <source>
        <strain evidence="4">SZHN2017</strain>
        <tissue evidence="4">Muscle</tissue>
    </source>
</reference>
<feature type="domain" description="SH3" evidence="3">
    <location>
        <begin position="29"/>
        <end position="88"/>
    </location>
</feature>
<dbReference type="STRING" id="400727.A0A2T7PNP1"/>
<feature type="domain" description="SH3" evidence="3">
    <location>
        <begin position="183"/>
        <end position="242"/>
    </location>
</feature>
<evidence type="ECO:0000256" key="2">
    <source>
        <dbReference type="PROSITE-ProRule" id="PRU00192"/>
    </source>
</evidence>
<dbReference type="PANTHER" id="PTHR45929:SF7">
    <property type="entry name" value="LAS SEVENTEEN-BINDING PROTEIN 1"/>
    <property type="match status" value="1"/>
</dbReference>
<dbReference type="AlphaFoldDB" id="A0A2T7PNP1"/>
<name>A0A2T7PNP1_POMCA</name>
<keyword evidence="1 2" id="KW-0728">SH3 domain</keyword>
<feature type="domain" description="SH3" evidence="3">
    <location>
        <begin position="260"/>
        <end position="319"/>
    </location>
</feature>
<protein>
    <recommendedName>
        <fullName evidence="3">SH3 domain-containing protein</fullName>
    </recommendedName>
</protein>
<accession>A0A2T7PNP1</accession>
<dbReference type="PRINTS" id="PR00499">
    <property type="entry name" value="P67PHOX"/>
</dbReference>
<dbReference type="OrthoDB" id="27823at2759"/>
<dbReference type="InterPro" id="IPR001452">
    <property type="entry name" value="SH3_domain"/>
</dbReference>
<dbReference type="InterPro" id="IPR036028">
    <property type="entry name" value="SH3-like_dom_sf"/>
</dbReference>
<dbReference type="InterPro" id="IPR050670">
    <property type="entry name" value="STAM"/>
</dbReference>
<dbReference type="PANTHER" id="PTHR45929">
    <property type="entry name" value="JAK PATHWAY SIGNAL TRANSDUCTION ADAPTOR MOLECULE"/>
    <property type="match status" value="1"/>
</dbReference>
<dbReference type="EMBL" id="PZQS01000003">
    <property type="protein sequence ID" value="PVD35045.1"/>
    <property type="molecule type" value="Genomic_DNA"/>
</dbReference>
<keyword evidence="5" id="KW-1185">Reference proteome</keyword>